<comment type="caution">
    <text evidence="1">The sequence shown here is derived from an EMBL/GenBank/DDBJ whole genome shotgun (WGS) entry which is preliminary data.</text>
</comment>
<protein>
    <recommendedName>
        <fullName evidence="3">Lipoprotein</fullName>
    </recommendedName>
</protein>
<keyword evidence="2" id="KW-1185">Reference proteome</keyword>
<organism evidence="1 2">
    <name type="scientific">Flagellimonas algicola</name>
    <dbReference type="NCBI Taxonomy" id="2583815"/>
    <lineage>
        <taxon>Bacteria</taxon>
        <taxon>Pseudomonadati</taxon>
        <taxon>Bacteroidota</taxon>
        <taxon>Flavobacteriia</taxon>
        <taxon>Flavobacteriales</taxon>
        <taxon>Flavobacteriaceae</taxon>
        <taxon>Flagellimonas</taxon>
    </lineage>
</organism>
<dbReference type="RefSeq" id="WP_138833352.1">
    <property type="nucleotide sequence ID" value="NZ_VCNI01000001.1"/>
</dbReference>
<name>A0ABY2WPR3_9FLAO</name>
<evidence type="ECO:0008006" key="3">
    <source>
        <dbReference type="Google" id="ProtNLM"/>
    </source>
</evidence>
<dbReference type="PROSITE" id="PS51257">
    <property type="entry name" value="PROKAR_LIPOPROTEIN"/>
    <property type="match status" value="1"/>
</dbReference>
<evidence type="ECO:0000313" key="1">
    <source>
        <dbReference type="EMBL" id="TMU56666.1"/>
    </source>
</evidence>
<sequence>MINSRIRSFTLLGIFTIFLTSCGNHNLSKKTQTPPHFEHGRELIAHLDYNVSLLNDLDANHTGFNEKAVLINEQIRKTIERIQSKKLLKEVCKSYSILEHDFLFTISRDEKIGVFSWESRMQGAFQGIRNIALYTNNGKIIPTSLYGDSMIYQQIHTIKTGTKNFYLLQGQGVTNINEEFFRIDSYTINENGMELAKIFPNRQSSIVSQLDFNVEMDGSLILKPETWGTTLAYRPLELQADHKSVNYIEASTTIGHKINSKAFEIKSSDNFLQGSEAAKTFEGTNSRTFLFEDELEVQMNYNEEEDKSLTLIGNGDFKIHWEGKTSLVAKKDGFLFFSEKLDTNKEMLHLYDIDSKSFKWTSPLTKAFILDDSILFAEKTESYLVSNAHEVSCGSSVGINRAYFKVYSVRFREKHPIVEFTNQIFCSSIANNQLAKL</sequence>
<dbReference type="Proteomes" id="UP000751614">
    <property type="component" value="Unassembled WGS sequence"/>
</dbReference>
<dbReference type="EMBL" id="VCNI01000001">
    <property type="protein sequence ID" value="TMU56666.1"/>
    <property type="molecule type" value="Genomic_DNA"/>
</dbReference>
<proteinExistence type="predicted"/>
<accession>A0ABY2WPR3</accession>
<reference evidence="1 2" key="1">
    <citation type="submission" date="2019-05" db="EMBL/GenBank/DDBJ databases">
        <title>Flagellimonas sp. AsT0115, sp. nov., isolated from a marine red algae, Asparagopsis taxiformis.</title>
        <authorList>
            <person name="Kim J."/>
            <person name="Jeong S.E."/>
            <person name="Jeon C.O."/>
        </authorList>
    </citation>
    <scope>NUCLEOTIDE SEQUENCE [LARGE SCALE GENOMIC DNA]</scope>
    <source>
        <strain evidence="1 2">AsT0115</strain>
    </source>
</reference>
<gene>
    <name evidence="1" type="ORF">FGG15_03745</name>
</gene>
<evidence type="ECO:0000313" key="2">
    <source>
        <dbReference type="Proteomes" id="UP000751614"/>
    </source>
</evidence>